<accession>A0A4E0RKJ2</accession>
<keyword evidence="3" id="KW-1185">Reference proteome</keyword>
<feature type="compositionally biased region" description="Low complexity" evidence="1">
    <location>
        <begin position="549"/>
        <end position="561"/>
    </location>
</feature>
<dbReference type="Proteomes" id="UP000230066">
    <property type="component" value="Unassembled WGS sequence"/>
</dbReference>
<protein>
    <submittedName>
        <fullName evidence="2">Uncharacterized protein</fullName>
    </submittedName>
</protein>
<dbReference type="EMBL" id="JXXN02000518">
    <property type="protein sequence ID" value="THD27131.1"/>
    <property type="molecule type" value="Genomic_DNA"/>
</dbReference>
<feature type="compositionally biased region" description="Polar residues" evidence="1">
    <location>
        <begin position="576"/>
        <end position="588"/>
    </location>
</feature>
<sequence>MIPFFPRGNRPERNTVYLDISDEKLRNPNNRNRSRRYSVSFDGRSPVSNTGGKNIYAVSGANEMIESPCFLTQTNSTPKGFDFLTGFTNSGLLPESYPTQGGGSMMTSSLIEDKSGDNTPPVNRELAVELLKEYVKSLKDFSSLLKLRQNRETKDTSTSPIQSPTFDTENARNSETLAPSWKSQNAVERKHLGNSSAVELRGKPPQIVFSGTGLSVLSGHSLSPVRFSYSHNRLTPPENETKILRTATENGGDIGSQKNISNRAILRKFFQQANKSSVPTNNFSPSRVEVNESPLTNVESDLFISTRPVVPMEDRNQLGRSETSPHSGNIRSEAAFHRQYTQLLWPSDIPGETGDRNTHKTSLEFKAPQKTERRRAISDADFAFTTDQNSTASVTSPVGTVDLIAQIKSQSALQPIGFQCDGTVSPSVRVGPSNRPGIGSQFGKYLNSSNSTARVLISPPLPNSVSTNSGAIDTRRPFRPFTSAFESGDKIFTPVPSIHHHRVVKDALFRQNMSDKSAVSSPLSLSASASAELGSSDRLIREMPPPSPMSQSSTSGMRSSSFDSFNTRINIMDNRVGSSPLSPNNNDNTLDRGARGGTAQPLIRGNLSDGGSATRSHSRIFDPRRNTLEASVLPLTTADSPSTGSEPPKSIASYTRSTTTPIFNSVQKPYTSNQDHSNAWTTISRREELKQPLAIKTDEPGGWKRNGYSSVTATQKSDIATQTELSPNWTLLSDADRGSCESLPPDLSSGGPVLQTWPLSLQSVVKPVDLDTDVEKANLNGWNTNSIGPNVTVDENSQTECTETSGSPTPVPSPTSMIQSNRSAFSRPLMRRHSMRGAVSERPITLSPGEQPNLQSHRFSLSRPFRSSLGSPVYGSTTTEAPRCRSVHFSSDVLVAHTGNGPEPLLLSSAPLKEPAPCEGDDDRGRSKPVSKSFNLGPRRFISTGRQQPAESNFQEVKISVNQSQPQPRLPRPTPFRRNLVPRGVSEPNL</sequence>
<gene>
    <name evidence="2" type="ORF">D915_002105</name>
</gene>
<proteinExistence type="predicted"/>
<name>A0A4E0RKJ2_FASHE</name>
<feature type="region of interest" description="Disordered" evidence="1">
    <location>
        <begin position="150"/>
        <end position="178"/>
    </location>
</feature>
<evidence type="ECO:0000313" key="3">
    <source>
        <dbReference type="Proteomes" id="UP000230066"/>
    </source>
</evidence>
<feature type="region of interest" description="Disordered" evidence="1">
    <location>
        <begin position="534"/>
        <end position="561"/>
    </location>
</feature>
<comment type="caution">
    <text evidence="2">The sequence shown here is derived from an EMBL/GenBank/DDBJ whole genome shotgun (WGS) entry which is preliminary data.</text>
</comment>
<feature type="region of interest" description="Disordered" evidence="1">
    <location>
        <begin position="799"/>
        <end position="822"/>
    </location>
</feature>
<feature type="region of interest" description="Disordered" evidence="1">
    <location>
        <begin position="25"/>
        <end position="45"/>
    </location>
</feature>
<feature type="region of interest" description="Disordered" evidence="1">
    <location>
        <begin position="900"/>
        <end position="990"/>
    </location>
</feature>
<evidence type="ECO:0000313" key="2">
    <source>
        <dbReference type="EMBL" id="THD27131.1"/>
    </source>
</evidence>
<feature type="region of interest" description="Disordered" evidence="1">
    <location>
        <begin position="574"/>
        <end position="627"/>
    </location>
</feature>
<feature type="compositionally biased region" description="Polar residues" evidence="1">
    <location>
        <begin position="944"/>
        <end position="967"/>
    </location>
</feature>
<feature type="compositionally biased region" description="Polar residues" evidence="1">
    <location>
        <begin position="156"/>
        <end position="178"/>
    </location>
</feature>
<organism evidence="2 3">
    <name type="scientific">Fasciola hepatica</name>
    <name type="common">Liver fluke</name>
    <dbReference type="NCBI Taxonomy" id="6192"/>
    <lineage>
        <taxon>Eukaryota</taxon>
        <taxon>Metazoa</taxon>
        <taxon>Spiralia</taxon>
        <taxon>Lophotrochozoa</taxon>
        <taxon>Platyhelminthes</taxon>
        <taxon>Trematoda</taxon>
        <taxon>Digenea</taxon>
        <taxon>Plagiorchiida</taxon>
        <taxon>Echinostomata</taxon>
        <taxon>Echinostomatoidea</taxon>
        <taxon>Fasciolidae</taxon>
        <taxon>Fasciola</taxon>
    </lineage>
</organism>
<evidence type="ECO:0000256" key="1">
    <source>
        <dbReference type="SAM" id="MobiDB-lite"/>
    </source>
</evidence>
<reference evidence="2" key="1">
    <citation type="submission" date="2019-03" db="EMBL/GenBank/DDBJ databases">
        <title>Improved annotation for the trematode Fasciola hepatica.</title>
        <authorList>
            <person name="Choi Y.-J."/>
            <person name="Martin J."/>
            <person name="Mitreva M."/>
        </authorList>
    </citation>
    <scope>NUCLEOTIDE SEQUENCE [LARGE SCALE GENOMIC DNA]</scope>
</reference>
<dbReference type="AlphaFoldDB" id="A0A4E0RKJ2"/>